<feature type="compositionally biased region" description="Polar residues" evidence="1">
    <location>
        <begin position="319"/>
        <end position="328"/>
    </location>
</feature>
<feature type="compositionally biased region" description="Acidic residues" evidence="1">
    <location>
        <begin position="221"/>
        <end position="256"/>
    </location>
</feature>
<dbReference type="EMBL" id="CAXAMN010021513">
    <property type="protein sequence ID" value="CAK9060389.1"/>
    <property type="molecule type" value="Genomic_DNA"/>
</dbReference>
<dbReference type="Proteomes" id="UP001642484">
    <property type="component" value="Unassembled WGS sequence"/>
</dbReference>
<feature type="region of interest" description="Disordered" evidence="1">
    <location>
        <begin position="679"/>
        <end position="757"/>
    </location>
</feature>
<reference evidence="2 3" key="1">
    <citation type="submission" date="2024-02" db="EMBL/GenBank/DDBJ databases">
        <authorList>
            <person name="Chen Y."/>
            <person name="Shah S."/>
            <person name="Dougan E. K."/>
            <person name="Thang M."/>
            <person name="Chan C."/>
        </authorList>
    </citation>
    <scope>NUCLEOTIDE SEQUENCE [LARGE SCALE GENOMIC DNA]</scope>
</reference>
<proteinExistence type="predicted"/>
<feature type="region of interest" description="Disordered" evidence="1">
    <location>
        <begin position="303"/>
        <end position="341"/>
    </location>
</feature>
<feature type="compositionally biased region" description="Polar residues" evidence="1">
    <location>
        <begin position="1"/>
        <end position="12"/>
    </location>
</feature>
<name>A0ABP0N9X8_9DINO</name>
<feature type="region of interest" description="Disordered" evidence="1">
    <location>
        <begin position="589"/>
        <end position="609"/>
    </location>
</feature>
<comment type="caution">
    <text evidence="2">The sequence shown here is derived from an EMBL/GenBank/DDBJ whole genome shotgun (WGS) entry which is preliminary data.</text>
</comment>
<evidence type="ECO:0000313" key="3">
    <source>
        <dbReference type="Proteomes" id="UP001642484"/>
    </source>
</evidence>
<evidence type="ECO:0000256" key="1">
    <source>
        <dbReference type="SAM" id="MobiDB-lite"/>
    </source>
</evidence>
<feature type="compositionally biased region" description="Polar residues" evidence="1">
    <location>
        <begin position="699"/>
        <end position="713"/>
    </location>
</feature>
<keyword evidence="3" id="KW-1185">Reference proteome</keyword>
<accession>A0ABP0N9X8</accession>
<gene>
    <name evidence="2" type="ORF">CCMP2556_LOCUS29716</name>
</gene>
<evidence type="ECO:0000313" key="2">
    <source>
        <dbReference type="EMBL" id="CAK9060389.1"/>
    </source>
</evidence>
<protein>
    <submittedName>
        <fullName evidence="2">Uncharacterized protein</fullName>
    </submittedName>
</protein>
<feature type="compositionally biased region" description="Polar residues" evidence="1">
    <location>
        <begin position="198"/>
        <end position="209"/>
    </location>
</feature>
<feature type="non-terminal residue" evidence="2">
    <location>
        <position position="1"/>
    </location>
</feature>
<sequence>EPDHSSASTWNSLKGPVKGVKYRGGQPPPAPVWHYEKGDLAAYKKWKRRVEMWLVQVVNYVPKKEAGILLFNSLRGELEAELEDAPIDKIYDADGVTYILSVIQRAVETRSVHLKRQLLNNYEHITRSPQESMRSFLNRYQRSERALTTVGIRVHDMYDGEARGARVLERCKLSSEHQRQVLIGTGQSLDFEGKGKSKSNLPPRQTYVTEFNEPETIHEEPDPDTTEVNDDDGEEDDQPDNEADEEADDGGSWDDDPEVAEILTITARKLAGVTQARKYGSGTNPMPKKTIAERKRNTRCSACGQQGHWAGDAECSASGKGSNKSTTYRDGGKNTGGGKGEKGKAKFVHFLNHYGGHEDDEAEPQHVAHAVLVSQLTNFEVCLTDATKAAGFIILDTACQRLCAGHSWAEAQKGKLNTWSIYPLEYATTEFFEFGRGEPIKSNYALYFPVCFGNHLCIMAPCILQAHIPCLASRTCLQDVGAVLDLSRQVARLELFDVTLPLTMVNGHLGLDVSVFQEQQRCFSCWHHHHEEIKQACHDGQVREFLSYPLLFAPQAQPHLEDRASTAAHGSEQATSAILAVAMEAPCSKTSPMGSASPEIPEKGTSAGSSRFIIDGSDGIYTEEQGNKHGSYAQRMACVIKWKWNQEAQGWVHFEKASTSSHLPLPSLDTVLDSSWSQQASAYPASSEQLPLPPRGKTTAPTTTSQAAKTSGPISRGKGKGKNSGTVVQDYHQRHGPPHGHIPLTPTAAPQQSTDLEEDLERWLNRYEEFEEGAMDPRLPEGWNPAWEQHFHDPLEEEIEDYDWEGLEA</sequence>
<feature type="compositionally biased region" description="Polar residues" evidence="1">
    <location>
        <begin position="679"/>
        <end position="689"/>
    </location>
</feature>
<feature type="region of interest" description="Disordered" evidence="1">
    <location>
        <begin position="184"/>
        <end position="256"/>
    </location>
</feature>
<organism evidence="2 3">
    <name type="scientific">Durusdinium trenchii</name>
    <dbReference type="NCBI Taxonomy" id="1381693"/>
    <lineage>
        <taxon>Eukaryota</taxon>
        <taxon>Sar</taxon>
        <taxon>Alveolata</taxon>
        <taxon>Dinophyceae</taxon>
        <taxon>Suessiales</taxon>
        <taxon>Symbiodiniaceae</taxon>
        <taxon>Durusdinium</taxon>
    </lineage>
</organism>
<feature type="region of interest" description="Disordered" evidence="1">
    <location>
        <begin position="1"/>
        <end position="21"/>
    </location>
</feature>